<dbReference type="PANTHER" id="PTHR43861:SF6">
    <property type="entry name" value="METHYLTRANSFERASE TYPE 11"/>
    <property type="match status" value="1"/>
</dbReference>
<evidence type="ECO:0000313" key="2">
    <source>
        <dbReference type="EMBL" id="MCD1296105.1"/>
    </source>
</evidence>
<dbReference type="PANTHER" id="PTHR43861">
    <property type="entry name" value="TRANS-ACONITATE 2-METHYLTRANSFERASE-RELATED"/>
    <property type="match status" value="1"/>
</dbReference>
<dbReference type="InterPro" id="IPR029063">
    <property type="entry name" value="SAM-dependent_MTases_sf"/>
</dbReference>
<organism evidence="2 3">
    <name type="scientific">Methanooceanicella nereidis</name>
    <dbReference type="NCBI Taxonomy" id="2052831"/>
    <lineage>
        <taxon>Archaea</taxon>
        <taxon>Methanobacteriati</taxon>
        <taxon>Methanobacteriota</taxon>
        <taxon>Stenosarchaea group</taxon>
        <taxon>Methanomicrobia</taxon>
        <taxon>Methanocellales</taxon>
        <taxon>Methanocellaceae</taxon>
        <taxon>Methanooceanicella</taxon>
    </lineage>
</organism>
<sequence length="197" mass="23107">MRMNLNRGNYKKYMSNNPLVSMVISKFLNEIKTTLETLNVNNALDVGCGEGFVTQYLNLKNSTGIDISNNALIFARKINKNTNFCRSSIYKLPFKDESFDLIMALEVLEHLEDPDSALCEIKRISRKYCLLSVPNEPYFRIMNLFRGKNIIRLGNDKEHIQGWTSKKFLKMLERHFEIIILKRPFPWTLVLCKKREY</sequence>
<dbReference type="GO" id="GO:0032259">
    <property type="term" value="P:methylation"/>
    <property type="evidence" value="ECO:0007669"/>
    <property type="project" value="UniProtKB-KW"/>
</dbReference>
<dbReference type="SUPFAM" id="SSF53335">
    <property type="entry name" value="S-adenosyl-L-methionine-dependent methyltransferases"/>
    <property type="match status" value="1"/>
</dbReference>
<comment type="caution">
    <text evidence="2">The sequence shown here is derived from an EMBL/GenBank/DDBJ whole genome shotgun (WGS) entry which is preliminary data.</text>
</comment>
<evidence type="ECO:0000313" key="3">
    <source>
        <dbReference type="Proteomes" id="UP001320159"/>
    </source>
</evidence>
<protein>
    <submittedName>
        <fullName evidence="2">Class I SAM-dependent methyltransferase</fullName>
    </submittedName>
</protein>
<dbReference type="Proteomes" id="UP001320159">
    <property type="component" value="Unassembled WGS sequence"/>
</dbReference>
<dbReference type="AlphaFoldDB" id="A0AAP2RGC6"/>
<keyword evidence="2" id="KW-0808">Transferase</keyword>
<dbReference type="GO" id="GO:0008757">
    <property type="term" value="F:S-adenosylmethionine-dependent methyltransferase activity"/>
    <property type="evidence" value="ECO:0007669"/>
    <property type="project" value="InterPro"/>
</dbReference>
<dbReference type="Gene3D" id="3.40.50.150">
    <property type="entry name" value="Vaccinia Virus protein VP39"/>
    <property type="match status" value="1"/>
</dbReference>
<gene>
    <name evidence="2" type="ORF">CUJ83_13965</name>
</gene>
<keyword evidence="2" id="KW-0489">Methyltransferase</keyword>
<dbReference type="Pfam" id="PF08241">
    <property type="entry name" value="Methyltransf_11"/>
    <property type="match status" value="1"/>
</dbReference>
<dbReference type="CDD" id="cd02440">
    <property type="entry name" value="AdoMet_MTases"/>
    <property type="match status" value="1"/>
</dbReference>
<reference evidence="2 3" key="1">
    <citation type="submission" date="2017-11" db="EMBL/GenBank/DDBJ databases">
        <title>Isolation and Characterization of Family Methanocellaceae Species from Potential Methane Hydrate Area Offshore Southwestern Taiwan.</title>
        <authorList>
            <person name="Zhang W.-L."/>
            <person name="Chen W.-C."/>
            <person name="Lai M.-C."/>
            <person name="Chen S.-C."/>
        </authorList>
    </citation>
    <scope>NUCLEOTIDE SEQUENCE [LARGE SCALE GENOMIC DNA]</scope>
    <source>
        <strain evidence="2 3">CWC-04</strain>
    </source>
</reference>
<dbReference type="InterPro" id="IPR013216">
    <property type="entry name" value="Methyltransf_11"/>
</dbReference>
<dbReference type="EMBL" id="PGCK01000013">
    <property type="protein sequence ID" value="MCD1296105.1"/>
    <property type="molecule type" value="Genomic_DNA"/>
</dbReference>
<keyword evidence="3" id="KW-1185">Reference proteome</keyword>
<name>A0AAP2RGC6_9EURY</name>
<feature type="domain" description="Methyltransferase type 11" evidence="1">
    <location>
        <begin position="44"/>
        <end position="127"/>
    </location>
</feature>
<proteinExistence type="predicted"/>
<accession>A0AAP2RGC6</accession>
<evidence type="ECO:0000259" key="1">
    <source>
        <dbReference type="Pfam" id="PF08241"/>
    </source>
</evidence>